<dbReference type="PANTHER" id="PTHR46146">
    <property type="entry name" value="SERINE/THREONINE-PROTEIN KINASE-LIKE PROTEIN CCR4"/>
    <property type="match status" value="1"/>
</dbReference>
<dbReference type="Pfam" id="PF07714">
    <property type="entry name" value="PK_Tyr_Ser-Thr"/>
    <property type="match status" value="1"/>
</dbReference>
<sequence>MGYLDPCYTEPGRLGPESDVFSFGVVLLELVSGRKVMDVNSCPSSIVAWAAPLVAAGRQREVFDGRVAAPPTARTERAVARVLAVAARCVSESVERRPAMEEVVSELHAAVESAGWRRGYAHRVVERVCWRVASWGRHVRRSKRVTATKIECTGEHSECSGALDSCPLPLHSQTA</sequence>
<dbReference type="PROSITE" id="PS50011">
    <property type="entry name" value="PROTEIN_KINASE_DOM"/>
    <property type="match status" value="1"/>
</dbReference>
<protein>
    <recommendedName>
        <fullName evidence="1">Protein kinase domain-containing protein</fullName>
    </recommendedName>
</protein>
<accession>A0A0A9D3U3</accession>
<proteinExistence type="predicted"/>
<dbReference type="SUPFAM" id="SSF56112">
    <property type="entry name" value="Protein kinase-like (PK-like)"/>
    <property type="match status" value="1"/>
</dbReference>
<evidence type="ECO:0000259" key="1">
    <source>
        <dbReference type="PROSITE" id="PS50011"/>
    </source>
</evidence>
<reference evidence="2" key="2">
    <citation type="journal article" date="2015" name="Data Brief">
        <title>Shoot transcriptome of the giant reed, Arundo donax.</title>
        <authorList>
            <person name="Barrero R.A."/>
            <person name="Guerrero F.D."/>
            <person name="Moolhuijzen P."/>
            <person name="Goolsby J.A."/>
            <person name="Tidwell J."/>
            <person name="Bellgard S.E."/>
            <person name="Bellgard M.I."/>
        </authorList>
    </citation>
    <scope>NUCLEOTIDE SEQUENCE</scope>
    <source>
        <tissue evidence="2">Shoot tissue taken approximately 20 cm above the soil surface</tissue>
    </source>
</reference>
<dbReference type="AlphaFoldDB" id="A0A0A9D3U3"/>
<dbReference type="InterPro" id="IPR001245">
    <property type="entry name" value="Ser-Thr/Tyr_kinase_cat_dom"/>
</dbReference>
<dbReference type="InterPro" id="IPR000719">
    <property type="entry name" value="Prot_kinase_dom"/>
</dbReference>
<dbReference type="InterPro" id="IPR011009">
    <property type="entry name" value="Kinase-like_dom_sf"/>
</dbReference>
<feature type="domain" description="Protein kinase" evidence="1">
    <location>
        <begin position="1"/>
        <end position="111"/>
    </location>
</feature>
<reference evidence="2" key="1">
    <citation type="submission" date="2014-09" db="EMBL/GenBank/DDBJ databases">
        <authorList>
            <person name="Magalhaes I.L.F."/>
            <person name="Oliveira U."/>
            <person name="Santos F.R."/>
            <person name="Vidigal T.H.D.A."/>
            <person name="Brescovit A.D."/>
            <person name="Santos A.J."/>
        </authorList>
    </citation>
    <scope>NUCLEOTIDE SEQUENCE</scope>
    <source>
        <tissue evidence="2">Shoot tissue taken approximately 20 cm above the soil surface</tissue>
    </source>
</reference>
<dbReference type="EMBL" id="GBRH01215424">
    <property type="protein sequence ID" value="JAD82471.1"/>
    <property type="molecule type" value="Transcribed_RNA"/>
</dbReference>
<evidence type="ECO:0000313" key="2">
    <source>
        <dbReference type="EMBL" id="JAD82471.1"/>
    </source>
</evidence>
<dbReference type="GO" id="GO:0005524">
    <property type="term" value="F:ATP binding"/>
    <property type="evidence" value="ECO:0007669"/>
    <property type="project" value="InterPro"/>
</dbReference>
<dbReference type="PANTHER" id="PTHR46146:SF23">
    <property type="entry name" value="PROTEIN KINASE DOMAIN-CONTAINING PROTEIN"/>
    <property type="match status" value="1"/>
</dbReference>
<dbReference type="Gene3D" id="1.10.510.10">
    <property type="entry name" value="Transferase(Phosphotransferase) domain 1"/>
    <property type="match status" value="1"/>
</dbReference>
<name>A0A0A9D3U3_ARUDO</name>
<organism evidence="2">
    <name type="scientific">Arundo donax</name>
    <name type="common">Giant reed</name>
    <name type="synonym">Donax arundinaceus</name>
    <dbReference type="NCBI Taxonomy" id="35708"/>
    <lineage>
        <taxon>Eukaryota</taxon>
        <taxon>Viridiplantae</taxon>
        <taxon>Streptophyta</taxon>
        <taxon>Embryophyta</taxon>
        <taxon>Tracheophyta</taxon>
        <taxon>Spermatophyta</taxon>
        <taxon>Magnoliopsida</taxon>
        <taxon>Liliopsida</taxon>
        <taxon>Poales</taxon>
        <taxon>Poaceae</taxon>
        <taxon>PACMAD clade</taxon>
        <taxon>Arundinoideae</taxon>
        <taxon>Arundineae</taxon>
        <taxon>Arundo</taxon>
    </lineage>
</organism>
<dbReference type="GO" id="GO:0004672">
    <property type="term" value="F:protein kinase activity"/>
    <property type="evidence" value="ECO:0007669"/>
    <property type="project" value="InterPro"/>
</dbReference>